<keyword evidence="2" id="KW-1185">Reference proteome</keyword>
<dbReference type="EMBL" id="CADCXU010023653">
    <property type="protein sequence ID" value="CAB0011042.1"/>
    <property type="molecule type" value="Genomic_DNA"/>
</dbReference>
<evidence type="ECO:0000313" key="1">
    <source>
        <dbReference type="EMBL" id="CAB0011042.1"/>
    </source>
</evidence>
<gene>
    <name evidence="1" type="ORF">NTEN_LOCUS16035</name>
</gene>
<reference evidence="1 2" key="1">
    <citation type="submission" date="2020-02" db="EMBL/GenBank/DDBJ databases">
        <authorList>
            <person name="Ferguson B K."/>
        </authorList>
    </citation>
    <scope>NUCLEOTIDE SEQUENCE [LARGE SCALE GENOMIC DNA]</scope>
</reference>
<dbReference type="Proteomes" id="UP000479000">
    <property type="component" value="Unassembled WGS sequence"/>
</dbReference>
<feature type="non-terminal residue" evidence="1">
    <location>
        <position position="1"/>
    </location>
</feature>
<evidence type="ECO:0000313" key="2">
    <source>
        <dbReference type="Proteomes" id="UP000479000"/>
    </source>
</evidence>
<protein>
    <submittedName>
        <fullName evidence="1">Uncharacterized protein</fullName>
    </submittedName>
</protein>
<accession>A0A6H5H6F5</accession>
<organism evidence="1 2">
    <name type="scientific">Nesidiocoris tenuis</name>
    <dbReference type="NCBI Taxonomy" id="355587"/>
    <lineage>
        <taxon>Eukaryota</taxon>
        <taxon>Metazoa</taxon>
        <taxon>Ecdysozoa</taxon>
        <taxon>Arthropoda</taxon>
        <taxon>Hexapoda</taxon>
        <taxon>Insecta</taxon>
        <taxon>Pterygota</taxon>
        <taxon>Neoptera</taxon>
        <taxon>Paraneoptera</taxon>
        <taxon>Hemiptera</taxon>
        <taxon>Heteroptera</taxon>
        <taxon>Panheteroptera</taxon>
        <taxon>Cimicomorpha</taxon>
        <taxon>Miridae</taxon>
        <taxon>Dicyphina</taxon>
        <taxon>Nesidiocoris</taxon>
    </lineage>
</organism>
<sequence length="83" mass="9273">YEVVTLRIPRTFQTRECPRVLTLGARDATAKDAPEKQSPVIEILRTPSCCHVRHAAARLFVDHLLQQFHTLSGTVRAVPAIPT</sequence>
<proteinExistence type="predicted"/>
<name>A0A6H5H6F5_9HEMI</name>
<dbReference type="AlphaFoldDB" id="A0A6H5H6F5"/>